<evidence type="ECO:0000256" key="1">
    <source>
        <dbReference type="ARBA" id="ARBA00004651"/>
    </source>
</evidence>
<evidence type="ECO:0000313" key="7">
    <source>
        <dbReference type="EMBL" id="MFC4804647.1"/>
    </source>
</evidence>
<comment type="caution">
    <text evidence="7">The sequence shown here is derived from an EMBL/GenBank/DDBJ whole genome shotgun (WGS) entry which is preliminary data.</text>
</comment>
<reference evidence="8" key="1">
    <citation type="journal article" date="2019" name="Int. J. Syst. Evol. Microbiol.">
        <title>The Global Catalogue of Microorganisms (GCM) 10K type strain sequencing project: providing services to taxonomists for standard genome sequencing and annotation.</title>
        <authorList>
            <consortium name="The Broad Institute Genomics Platform"/>
            <consortium name="The Broad Institute Genome Sequencing Center for Infectious Disease"/>
            <person name="Wu L."/>
            <person name="Ma J."/>
        </authorList>
    </citation>
    <scope>NUCLEOTIDE SEQUENCE [LARGE SCALE GENOMIC DNA]</scope>
    <source>
        <strain evidence="8">CCUG 46385</strain>
    </source>
</reference>
<organism evidence="7 8">
    <name type="scientific">Filifactor villosus</name>
    <dbReference type="NCBI Taxonomy" id="29374"/>
    <lineage>
        <taxon>Bacteria</taxon>
        <taxon>Bacillati</taxon>
        <taxon>Bacillota</taxon>
        <taxon>Clostridia</taxon>
        <taxon>Peptostreptococcales</taxon>
        <taxon>Filifactoraceae</taxon>
        <taxon>Filifactor</taxon>
    </lineage>
</organism>
<feature type="transmembrane region" description="Helical" evidence="6">
    <location>
        <begin position="66"/>
        <end position="90"/>
    </location>
</feature>
<comment type="subcellular location">
    <subcellularLocation>
        <location evidence="1">Cell membrane</location>
        <topology evidence="1">Multi-pass membrane protein</topology>
    </subcellularLocation>
</comment>
<dbReference type="RefSeq" id="WP_379788161.1">
    <property type="nucleotide sequence ID" value="NZ_JBHSHL010000022.1"/>
</dbReference>
<keyword evidence="5 6" id="KW-0472">Membrane</keyword>
<dbReference type="InterPro" id="IPR003339">
    <property type="entry name" value="ABC/ECF_trnsptr_transmembrane"/>
</dbReference>
<dbReference type="PANTHER" id="PTHR43723">
    <property type="entry name" value="COBALT TRANSPORT PROTEIN CBIQ"/>
    <property type="match status" value="1"/>
</dbReference>
<evidence type="ECO:0000256" key="3">
    <source>
        <dbReference type="ARBA" id="ARBA00022692"/>
    </source>
</evidence>
<dbReference type="Proteomes" id="UP001595916">
    <property type="component" value="Unassembled WGS sequence"/>
</dbReference>
<keyword evidence="3 6" id="KW-0812">Transmembrane</keyword>
<keyword evidence="4 6" id="KW-1133">Transmembrane helix</keyword>
<evidence type="ECO:0000256" key="4">
    <source>
        <dbReference type="ARBA" id="ARBA00022989"/>
    </source>
</evidence>
<dbReference type="InterPro" id="IPR052770">
    <property type="entry name" value="Cobalt_transport_CbiQ"/>
</dbReference>
<proteinExistence type="predicted"/>
<dbReference type="EMBL" id="JBHSHL010000022">
    <property type="protein sequence ID" value="MFC4804647.1"/>
    <property type="molecule type" value="Genomic_DNA"/>
</dbReference>
<keyword evidence="8" id="KW-1185">Reference proteome</keyword>
<dbReference type="Pfam" id="PF02361">
    <property type="entry name" value="CbiQ"/>
    <property type="match status" value="1"/>
</dbReference>
<sequence>MLIIDKYAYSNRLAKADPVKKILFSFAMLILSIAVKNIFIHAAVILFMGGLTVIKAEIPFKNYVKIMLWPLSFLVVSMVGICLSLASYGAETERIFLSYLRWNDFVIGITRQGTMQALLLFMRSNAAVSCMFFMSLTTSVDQQARAFYRLRFNKVFIELYVLVYRFISIFLEESGELYRAQKMRFGYRNLRISFSSFAILVKQLFVRVMTRYEDMQASLAMKLFNGTFYYDSKS</sequence>
<evidence type="ECO:0000313" key="8">
    <source>
        <dbReference type="Proteomes" id="UP001595916"/>
    </source>
</evidence>
<dbReference type="PANTHER" id="PTHR43723:SF1">
    <property type="entry name" value="COBALT TRANSPORT PROTEIN CBIQ"/>
    <property type="match status" value="1"/>
</dbReference>
<keyword evidence="2" id="KW-1003">Cell membrane</keyword>
<protein>
    <submittedName>
        <fullName evidence="7">Cobalt ECF transporter T component CbiQ</fullName>
    </submittedName>
</protein>
<evidence type="ECO:0000256" key="6">
    <source>
        <dbReference type="SAM" id="Phobius"/>
    </source>
</evidence>
<evidence type="ECO:0000256" key="2">
    <source>
        <dbReference type="ARBA" id="ARBA00022475"/>
    </source>
</evidence>
<dbReference type="CDD" id="cd16914">
    <property type="entry name" value="EcfT"/>
    <property type="match status" value="1"/>
</dbReference>
<dbReference type="InterPro" id="IPR012809">
    <property type="entry name" value="ECF_CbiQ"/>
</dbReference>
<evidence type="ECO:0000256" key="5">
    <source>
        <dbReference type="ARBA" id="ARBA00023136"/>
    </source>
</evidence>
<gene>
    <name evidence="7" type="primary">cbiQ</name>
    <name evidence="7" type="ORF">ACFO4R_06075</name>
</gene>
<accession>A0ABV9QKS1</accession>
<dbReference type="NCBIfam" id="TIGR02454">
    <property type="entry name" value="ECF_T_CbiQ"/>
    <property type="match status" value="1"/>
</dbReference>
<name>A0ABV9QKS1_9FIRM</name>
<feature type="transmembrane region" description="Helical" evidence="6">
    <location>
        <begin position="22"/>
        <end position="54"/>
    </location>
</feature>